<dbReference type="Pfam" id="PF00293">
    <property type="entry name" value="NUDIX"/>
    <property type="match status" value="1"/>
</dbReference>
<dbReference type="Proteomes" id="UP000612362">
    <property type="component" value="Unassembled WGS sequence"/>
</dbReference>
<protein>
    <recommendedName>
        <fullName evidence="1">Nudix hydrolase domain-containing protein</fullName>
    </recommendedName>
</protein>
<dbReference type="AlphaFoldDB" id="A0A8J3I886"/>
<comment type="caution">
    <text evidence="2">The sequence shown here is derived from an EMBL/GenBank/DDBJ whole genome shotgun (WGS) entry which is preliminary data.</text>
</comment>
<gene>
    <name evidence="2" type="ORF">KSX_53570</name>
</gene>
<dbReference type="Gene3D" id="3.90.79.10">
    <property type="entry name" value="Nucleoside Triphosphate Pyrophosphohydrolase"/>
    <property type="match status" value="1"/>
</dbReference>
<evidence type="ECO:0000259" key="1">
    <source>
        <dbReference type="Pfam" id="PF00293"/>
    </source>
</evidence>
<organism evidence="2 3">
    <name type="scientific">Ktedonospora formicarum</name>
    <dbReference type="NCBI Taxonomy" id="2778364"/>
    <lineage>
        <taxon>Bacteria</taxon>
        <taxon>Bacillati</taxon>
        <taxon>Chloroflexota</taxon>
        <taxon>Ktedonobacteria</taxon>
        <taxon>Ktedonobacterales</taxon>
        <taxon>Ktedonobacteraceae</taxon>
        <taxon>Ktedonospora</taxon>
    </lineage>
</organism>
<feature type="domain" description="Nudix hydrolase" evidence="1">
    <location>
        <begin position="2"/>
        <end position="80"/>
    </location>
</feature>
<proteinExistence type="predicted"/>
<sequence>MAREAKEEAQIVIDPSHLQVVGVMHCSYGEDEAINFFLTATCWEGCIANGEPHKCDELAWYPLDHLPENMVPNVRKAIENYRQGVWFESFGWQ</sequence>
<dbReference type="InterPro" id="IPR015797">
    <property type="entry name" value="NUDIX_hydrolase-like_dom_sf"/>
</dbReference>
<dbReference type="InterPro" id="IPR000086">
    <property type="entry name" value="NUDIX_hydrolase_dom"/>
</dbReference>
<accession>A0A8J3I886</accession>
<keyword evidence="3" id="KW-1185">Reference proteome</keyword>
<evidence type="ECO:0000313" key="3">
    <source>
        <dbReference type="Proteomes" id="UP000612362"/>
    </source>
</evidence>
<reference evidence="2" key="1">
    <citation type="submission" date="2020-10" db="EMBL/GenBank/DDBJ databases">
        <title>Taxonomic study of unclassified bacteria belonging to the class Ktedonobacteria.</title>
        <authorList>
            <person name="Yabe S."/>
            <person name="Wang C.M."/>
            <person name="Zheng Y."/>
            <person name="Sakai Y."/>
            <person name="Cavaletti L."/>
            <person name="Monciardini P."/>
            <person name="Donadio S."/>
        </authorList>
    </citation>
    <scope>NUCLEOTIDE SEQUENCE</scope>
    <source>
        <strain evidence="2">SOSP1-1</strain>
    </source>
</reference>
<dbReference type="SUPFAM" id="SSF55811">
    <property type="entry name" value="Nudix"/>
    <property type="match status" value="1"/>
</dbReference>
<dbReference type="EMBL" id="BNJF01000002">
    <property type="protein sequence ID" value="GHO47194.1"/>
    <property type="molecule type" value="Genomic_DNA"/>
</dbReference>
<name>A0A8J3I886_9CHLR</name>
<evidence type="ECO:0000313" key="2">
    <source>
        <dbReference type="EMBL" id="GHO47194.1"/>
    </source>
</evidence>